<evidence type="ECO:0000313" key="11">
    <source>
        <dbReference type="EMBL" id="KAK3762412.1"/>
    </source>
</evidence>
<keyword evidence="7" id="KW-0807">Transducer</keyword>
<feature type="transmembrane region" description="Helical" evidence="9">
    <location>
        <begin position="108"/>
        <end position="130"/>
    </location>
</feature>
<feature type="compositionally biased region" description="Basic and acidic residues" evidence="8">
    <location>
        <begin position="336"/>
        <end position="345"/>
    </location>
</feature>
<accession>A0AAE0Z441</accession>
<keyword evidence="2 9" id="KW-0812">Transmembrane</keyword>
<dbReference type="PROSITE" id="PS00237">
    <property type="entry name" value="G_PROTEIN_RECEP_F1_1"/>
    <property type="match status" value="1"/>
</dbReference>
<dbReference type="GO" id="GO:0004930">
    <property type="term" value="F:G protein-coupled receptor activity"/>
    <property type="evidence" value="ECO:0007669"/>
    <property type="project" value="UniProtKB-KW"/>
</dbReference>
<keyword evidence="5 9" id="KW-0472">Membrane</keyword>
<evidence type="ECO:0000256" key="6">
    <source>
        <dbReference type="ARBA" id="ARBA00023170"/>
    </source>
</evidence>
<feature type="compositionally biased region" description="Polar residues" evidence="8">
    <location>
        <begin position="305"/>
        <end position="318"/>
    </location>
</feature>
<feature type="transmembrane region" description="Helical" evidence="9">
    <location>
        <begin position="231"/>
        <end position="259"/>
    </location>
</feature>
<dbReference type="InterPro" id="IPR000276">
    <property type="entry name" value="GPCR_Rhodpsn"/>
</dbReference>
<evidence type="ECO:0000256" key="1">
    <source>
        <dbReference type="ARBA" id="ARBA00004141"/>
    </source>
</evidence>
<keyword evidence="6" id="KW-0675">Receptor</keyword>
<evidence type="ECO:0000313" key="12">
    <source>
        <dbReference type="Proteomes" id="UP001283361"/>
    </source>
</evidence>
<sequence length="449" mass="50348">MTVSNLSFQLHGFEDSLVHLTEMQEAHEIHNMAVAIQRYYLWIIAGVGIPANILAILGVWSLGHLLPAAVLVLALSITDAVTLVLKLIANQVSIYDPHMTTLACRLEFIVISFGTLANWILVGIAIDRFLWLKRQRALRSGGGQTVQSQGRKEEADKIEEGDTYFCIKLFRRDAQGFVWLTNIGVVCVTGLIAHLILVLYGVVFFIMRDVGRSGRKCSVYKKYEEFWKNGWFIINTGLFFFVPFAIILVLTVISVRWLILDKREASRAKLRSDDGTKDSKSDAKAPQDQPRDEIDQAIPDDSQKPVANTGDQANNEATSSDRDGKQSEITDATKQTSDKPEHGTEKPVSGSQTIEGGSPLEMRNQTALTAMMVLAATFFLILCLPGCVFYLSYQVKSDPTLKAKWLLFEQIQFILVDMSHALNFFIYFIGVKTFRDSLIRLVTCKGKRR</sequence>
<reference evidence="11" key="1">
    <citation type="journal article" date="2023" name="G3 (Bethesda)">
        <title>A reference genome for the long-term kleptoplast-retaining sea slug Elysia crispata morphotype clarki.</title>
        <authorList>
            <person name="Eastman K.E."/>
            <person name="Pendleton A.L."/>
            <person name="Shaikh M.A."/>
            <person name="Suttiyut T."/>
            <person name="Ogas R."/>
            <person name="Tomko P."/>
            <person name="Gavelis G."/>
            <person name="Widhalm J.R."/>
            <person name="Wisecaver J.H."/>
        </authorList>
    </citation>
    <scope>NUCLEOTIDE SEQUENCE</scope>
    <source>
        <strain evidence="11">ECLA1</strain>
    </source>
</reference>
<dbReference type="PROSITE" id="PS50262">
    <property type="entry name" value="G_PROTEIN_RECEP_F1_2"/>
    <property type="match status" value="1"/>
</dbReference>
<feature type="transmembrane region" description="Helical" evidence="9">
    <location>
        <begin position="177"/>
        <end position="206"/>
    </location>
</feature>
<keyword evidence="12" id="KW-1185">Reference proteome</keyword>
<feature type="transmembrane region" description="Helical" evidence="9">
    <location>
        <begin position="411"/>
        <end position="430"/>
    </location>
</feature>
<feature type="region of interest" description="Disordered" evidence="8">
    <location>
        <begin position="269"/>
        <end position="359"/>
    </location>
</feature>
<evidence type="ECO:0000256" key="3">
    <source>
        <dbReference type="ARBA" id="ARBA00022989"/>
    </source>
</evidence>
<comment type="caution">
    <text evidence="11">The sequence shown here is derived from an EMBL/GenBank/DDBJ whole genome shotgun (WGS) entry which is preliminary data.</text>
</comment>
<dbReference type="PANTHER" id="PTHR24243">
    <property type="entry name" value="G-PROTEIN COUPLED RECEPTOR"/>
    <property type="match status" value="1"/>
</dbReference>
<dbReference type="AlphaFoldDB" id="A0AAE0Z441"/>
<dbReference type="InterPro" id="IPR017452">
    <property type="entry name" value="GPCR_Rhodpsn_7TM"/>
</dbReference>
<feature type="compositionally biased region" description="Basic and acidic residues" evidence="8">
    <location>
        <begin position="319"/>
        <end position="328"/>
    </location>
</feature>
<dbReference type="Gene3D" id="1.20.1070.10">
    <property type="entry name" value="Rhodopsin 7-helix transmembrane proteins"/>
    <property type="match status" value="1"/>
</dbReference>
<organism evidence="11 12">
    <name type="scientific">Elysia crispata</name>
    <name type="common">lettuce slug</name>
    <dbReference type="NCBI Taxonomy" id="231223"/>
    <lineage>
        <taxon>Eukaryota</taxon>
        <taxon>Metazoa</taxon>
        <taxon>Spiralia</taxon>
        <taxon>Lophotrochozoa</taxon>
        <taxon>Mollusca</taxon>
        <taxon>Gastropoda</taxon>
        <taxon>Heterobranchia</taxon>
        <taxon>Euthyneura</taxon>
        <taxon>Panpulmonata</taxon>
        <taxon>Sacoglossa</taxon>
        <taxon>Placobranchoidea</taxon>
        <taxon>Plakobranchidae</taxon>
        <taxon>Elysia</taxon>
    </lineage>
</organism>
<dbReference type="CDD" id="cd00637">
    <property type="entry name" value="7tm_classA_rhodopsin-like"/>
    <property type="match status" value="1"/>
</dbReference>
<evidence type="ECO:0000256" key="8">
    <source>
        <dbReference type="SAM" id="MobiDB-lite"/>
    </source>
</evidence>
<feature type="transmembrane region" description="Helical" evidence="9">
    <location>
        <begin position="69"/>
        <end position="88"/>
    </location>
</feature>
<proteinExistence type="predicted"/>
<keyword evidence="3 9" id="KW-1133">Transmembrane helix</keyword>
<evidence type="ECO:0000256" key="4">
    <source>
        <dbReference type="ARBA" id="ARBA00023040"/>
    </source>
</evidence>
<dbReference type="SUPFAM" id="SSF81321">
    <property type="entry name" value="Family A G protein-coupled receptor-like"/>
    <property type="match status" value="1"/>
</dbReference>
<dbReference type="PANTHER" id="PTHR24243:SF230">
    <property type="entry name" value="G-PROTEIN COUPLED RECEPTORS FAMILY 1 PROFILE DOMAIN-CONTAINING PROTEIN"/>
    <property type="match status" value="1"/>
</dbReference>
<dbReference type="GO" id="GO:0005886">
    <property type="term" value="C:plasma membrane"/>
    <property type="evidence" value="ECO:0007669"/>
    <property type="project" value="TreeGrafter"/>
</dbReference>
<keyword evidence="4" id="KW-0297">G-protein coupled receptor</keyword>
<evidence type="ECO:0000256" key="7">
    <source>
        <dbReference type="ARBA" id="ARBA00023224"/>
    </source>
</evidence>
<gene>
    <name evidence="11" type="ORF">RRG08_061662</name>
</gene>
<dbReference type="Proteomes" id="UP001283361">
    <property type="component" value="Unassembled WGS sequence"/>
</dbReference>
<evidence type="ECO:0000256" key="2">
    <source>
        <dbReference type="ARBA" id="ARBA00022692"/>
    </source>
</evidence>
<feature type="domain" description="G-protein coupled receptors family 1 profile" evidence="10">
    <location>
        <begin position="51"/>
        <end position="427"/>
    </location>
</feature>
<evidence type="ECO:0000259" key="10">
    <source>
        <dbReference type="PROSITE" id="PS50262"/>
    </source>
</evidence>
<evidence type="ECO:0000256" key="5">
    <source>
        <dbReference type="ARBA" id="ARBA00023136"/>
    </source>
</evidence>
<name>A0AAE0Z441_9GAST</name>
<feature type="transmembrane region" description="Helical" evidence="9">
    <location>
        <begin position="368"/>
        <end position="391"/>
    </location>
</feature>
<comment type="subcellular location">
    <subcellularLocation>
        <location evidence="1">Membrane</location>
        <topology evidence="1">Multi-pass membrane protein</topology>
    </subcellularLocation>
</comment>
<feature type="transmembrane region" description="Helical" evidence="9">
    <location>
        <begin position="39"/>
        <end position="62"/>
    </location>
</feature>
<protein>
    <recommendedName>
        <fullName evidence="10">G-protein coupled receptors family 1 profile domain-containing protein</fullName>
    </recommendedName>
</protein>
<feature type="compositionally biased region" description="Basic and acidic residues" evidence="8">
    <location>
        <begin position="269"/>
        <end position="294"/>
    </location>
</feature>
<dbReference type="EMBL" id="JAWDGP010004711">
    <property type="protein sequence ID" value="KAK3762412.1"/>
    <property type="molecule type" value="Genomic_DNA"/>
</dbReference>
<evidence type="ECO:0000256" key="9">
    <source>
        <dbReference type="SAM" id="Phobius"/>
    </source>
</evidence>